<dbReference type="InterPro" id="IPR000073">
    <property type="entry name" value="AB_hydrolase_1"/>
</dbReference>
<dbReference type="SUPFAM" id="SSF53474">
    <property type="entry name" value="alpha/beta-Hydrolases"/>
    <property type="match status" value="1"/>
</dbReference>
<dbReference type="EMBL" id="KN833154">
    <property type="protein sequence ID" value="KIM72195.1"/>
    <property type="molecule type" value="Genomic_DNA"/>
</dbReference>
<dbReference type="PANTHER" id="PTHR42886:SF29">
    <property type="entry name" value="PUMMELIG, ISOFORM A"/>
    <property type="match status" value="1"/>
</dbReference>
<dbReference type="STRING" id="765440.A0A0C3EHU1"/>
<keyword evidence="4" id="KW-1185">Reference proteome</keyword>
<dbReference type="HOGENOM" id="CLU_051715_1_0_1"/>
<name>A0A0C3EHU1_PILCF</name>
<evidence type="ECO:0000313" key="4">
    <source>
        <dbReference type="Proteomes" id="UP000054166"/>
    </source>
</evidence>
<protein>
    <recommendedName>
        <fullName evidence="2">AB hydrolase-1 domain-containing protein</fullName>
    </recommendedName>
</protein>
<dbReference type="InParanoid" id="A0A0C3EHU1"/>
<gene>
    <name evidence="3" type="ORF">PILCRDRAFT_16368</name>
</gene>
<dbReference type="GO" id="GO:0042171">
    <property type="term" value="F:lysophosphatidic acid acyltransferase activity"/>
    <property type="evidence" value="ECO:0007669"/>
    <property type="project" value="TreeGrafter"/>
</dbReference>
<evidence type="ECO:0000259" key="2">
    <source>
        <dbReference type="Pfam" id="PF12697"/>
    </source>
</evidence>
<dbReference type="InterPro" id="IPR029058">
    <property type="entry name" value="AB_hydrolase_fold"/>
</dbReference>
<reference evidence="4" key="2">
    <citation type="submission" date="2015-01" db="EMBL/GenBank/DDBJ databases">
        <title>Evolutionary Origins and Diversification of the Mycorrhizal Mutualists.</title>
        <authorList>
            <consortium name="DOE Joint Genome Institute"/>
            <consortium name="Mycorrhizal Genomics Consortium"/>
            <person name="Kohler A."/>
            <person name="Kuo A."/>
            <person name="Nagy L.G."/>
            <person name="Floudas D."/>
            <person name="Copeland A."/>
            <person name="Barry K.W."/>
            <person name="Cichocki N."/>
            <person name="Veneault-Fourrey C."/>
            <person name="LaButti K."/>
            <person name="Lindquist E.A."/>
            <person name="Lipzen A."/>
            <person name="Lundell T."/>
            <person name="Morin E."/>
            <person name="Murat C."/>
            <person name="Riley R."/>
            <person name="Ohm R."/>
            <person name="Sun H."/>
            <person name="Tunlid A."/>
            <person name="Henrissat B."/>
            <person name="Grigoriev I.V."/>
            <person name="Hibbett D.S."/>
            <person name="Martin F."/>
        </authorList>
    </citation>
    <scope>NUCLEOTIDE SEQUENCE [LARGE SCALE GENOMIC DNA]</scope>
    <source>
        <strain evidence="4">F 1598</strain>
    </source>
</reference>
<dbReference type="GO" id="GO:0005743">
    <property type="term" value="C:mitochondrial inner membrane"/>
    <property type="evidence" value="ECO:0007669"/>
    <property type="project" value="TreeGrafter"/>
</dbReference>
<evidence type="ECO:0000256" key="1">
    <source>
        <dbReference type="ARBA" id="ARBA00038097"/>
    </source>
</evidence>
<dbReference type="GO" id="GO:0004623">
    <property type="term" value="F:phospholipase A2 activity"/>
    <property type="evidence" value="ECO:0007669"/>
    <property type="project" value="TreeGrafter"/>
</dbReference>
<evidence type="ECO:0000313" key="3">
    <source>
        <dbReference type="EMBL" id="KIM72195.1"/>
    </source>
</evidence>
<dbReference type="Proteomes" id="UP000054166">
    <property type="component" value="Unassembled WGS sequence"/>
</dbReference>
<dbReference type="PANTHER" id="PTHR42886">
    <property type="entry name" value="RE40534P-RELATED"/>
    <property type="match status" value="1"/>
</dbReference>
<proteinExistence type="inferred from homology"/>
<reference evidence="3 4" key="1">
    <citation type="submission" date="2014-04" db="EMBL/GenBank/DDBJ databases">
        <authorList>
            <consortium name="DOE Joint Genome Institute"/>
            <person name="Kuo A."/>
            <person name="Tarkka M."/>
            <person name="Buscot F."/>
            <person name="Kohler A."/>
            <person name="Nagy L.G."/>
            <person name="Floudas D."/>
            <person name="Copeland A."/>
            <person name="Barry K.W."/>
            <person name="Cichocki N."/>
            <person name="Veneault-Fourrey C."/>
            <person name="LaButti K."/>
            <person name="Lindquist E.A."/>
            <person name="Lipzen A."/>
            <person name="Lundell T."/>
            <person name="Morin E."/>
            <person name="Murat C."/>
            <person name="Sun H."/>
            <person name="Tunlid A."/>
            <person name="Henrissat B."/>
            <person name="Grigoriev I.V."/>
            <person name="Hibbett D.S."/>
            <person name="Martin F."/>
            <person name="Nordberg H.P."/>
            <person name="Cantor M.N."/>
            <person name="Hua S.X."/>
        </authorList>
    </citation>
    <scope>NUCLEOTIDE SEQUENCE [LARGE SCALE GENOMIC DNA]</scope>
    <source>
        <strain evidence="3 4">F 1598</strain>
    </source>
</reference>
<dbReference type="Pfam" id="PF12697">
    <property type="entry name" value="Abhydrolase_6"/>
    <property type="match status" value="1"/>
</dbReference>
<dbReference type="GO" id="GO:0055088">
    <property type="term" value="P:lipid homeostasis"/>
    <property type="evidence" value="ECO:0007669"/>
    <property type="project" value="TreeGrafter"/>
</dbReference>
<comment type="similarity">
    <text evidence="1">Belongs to the peptidase S33 family. ABHD4/ABHD5 subfamily.</text>
</comment>
<feature type="domain" description="AB hydrolase-1" evidence="2">
    <location>
        <begin position="56"/>
        <end position="306"/>
    </location>
</feature>
<organism evidence="3 4">
    <name type="scientific">Piloderma croceum (strain F 1598)</name>
    <dbReference type="NCBI Taxonomy" id="765440"/>
    <lineage>
        <taxon>Eukaryota</taxon>
        <taxon>Fungi</taxon>
        <taxon>Dikarya</taxon>
        <taxon>Basidiomycota</taxon>
        <taxon>Agaricomycotina</taxon>
        <taxon>Agaricomycetes</taxon>
        <taxon>Agaricomycetidae</taxon>
        <taxon>Atheliales</taxon>
        <taxon>Atheliaceae</taxon>
        <taxon>Piloderma</taxon>
    </lineage>
</organism>
<dbReference type="GO" id="GO:0006654">
    <property type="term" value="P:phosphatidic acid biosynthetic process"/>
    <property type="evidence" value="ECO:0007669"/>
    <property type="project" value="TreeGrafter"/>
</dbReference>
<dbReference type="OrthoDB" id="8119704at2759"/>
<dbReference type="Gene3D" id="3.40.50.1820">
    <property type="entry name" value="alpha/beta hydrolase"/>
    <property type="match status" value="1"/>
</dbReference>
<accession>A0A0C3EHU1</accession>
<dbReference type="GO" id="GO:0035965">
    <property type="term" value="P:cardiolipin acyl-chain remodeling"/>
    <property type="evidence" value="ECO:0007669"/>
    <property type="project" value="TreeGrafter"/>
</dbReference>
<sequence>MAPRHALQWSTQSNNYIPEKNLPSNTTRHFIQTSEGPLELLVVEPPVSQQRQKHALFLQHGVFGSASVWLPYAIHLSQLGYPCYVLSLRGHGASWVPGIVKLWWTTKAVFTRDMVAGIEWAKAEETRKRDSHTVSIVLVGHSMGSVLVQYALSKELVNVTGMVLCGPAAGSGILRAFVNLIRMDPLFVPPRRIFFSPQYPSDKLEKFAQYFPESESMRSIVGLGGSKPDSERILILAGELDLFMDVRTMHRLAKRYREAVRHSIGENEGRVSSFEGHEADREQTYMEDRGDGVRMVVIKGTGHHVQNDLQWEVGVERVVDFLQQL</sequence>
<dbReference type="AlphaFoldDB" id="A0A0C3EHU1"/>